<feature type="region of interest" description="Disordered" evidence="1">
    <location>
        <begin position="157"/>
        <end position="196"/>
    </location>
</feature>
<protein>
    <recommendedName>
        <fullName evidence="2">DUF7718 domain-containing protein</fullName>
    </recommendedName>
</protein>
<evidence type="ECO:0000313" key="3">
    <source>
        <dbReference type="EMBL" id="EMA66215.1"/>
    </source>
</evidence>
<dbReference type="Proteomes" id="UP000011528">
    <property type="component" value="Unassembled WGS sequence"/>
</dbReference>
<feature type="domain" description="DUF7718" evidence="2">
    <location>
        <begin position="24"/>
        <end position="128"/>
    </location>
</feature>
<dbReference type="PATRIC" id="fig|1230455.3.peg.3167"/>
<evidence type="ECO:0000313" key="4">
    <source>
        <dbReference type="Proteomes" id="UP000011528"/>
    </source>
</evidence>
<gene>
    <name evidence="3" type="ORF">C462_16321</name>
</gene>
<evidence type="ECO:0000259" key="2">
    <source>
        <dbReference type="Pfam" id="PF24839"/>
    </source>
</evidence>
<comment type="caution">
    <text evidence="3">The sequence shown here is derived from an EMBL/GenBank/DDBJ whole genome shotgun (WGS) entry which is preliminary data.</text>
</comment>
<sequence length="239" mass="26762">MSAPSLPTGYDVSKHVPAGRRDCLLTVGFDQHQQRIPRFLVQLHYRVATDPIEWTAIARMDHNETSSLGHDVYREGLHVDVARRSQPTVHLQLPHAPLPISRGSVIRGCANYLKREAQYFVDVFEERRSPGRPPSWSDGGNYLKREAQYFVDVFEERRSPGRPPSWSDGGEPTPTFMRSGRVEGDMSREAPADADMVSDEELTKLLADAEATTPEEIERGAAELDIAPPEEATVVDVDE</sequence>
<name>M0PBK9_9EURY</name>
<feature type="compositionally biased region" description="Basic and acidic residues" evidence="1">
    <location>
        <begin position="180"/>
        <end position="191"/>
    </location>
</feature>
<accession>M0PBK9</accession>
<dbReference type="EMBL" id="AOJJ01000106">
    <property type="protein sequence ID" value="EMA66215.1"/>
    <property type="molecule type" value="Genomic_DNA"/>
</dbReference>
<proteinExistence type="predicted"/>
<dbReference type="InterPro" id="IPR056135">
    <property type="entry name" value="DUF7718"/>
</dbReference>
<dbReference type="Pfam" id="PF24839">
    <property type="entry name" value="DUF7718"/>
    <property type="match status" value="1"/>
</dbReference>
<reference evidence="3 4" key="1">
    <citation type="journal article" date="2014" name="PLoS Genet.">
        <title>Phylogenetically driven sequencing of extremely halophilic archaea reveals strategies for static and dynamic osmo-response.</title>
        <authorList>
            <person name="Becker E.A."/>
            <person name="Seitzer P.M."/>
            <person name="Tritt A."/>
            <person name="Larsen D."/>
            <person name="Krusor M."/>
            <person name="Yao A.I."/>
            <person name="Wu D."/>
            <person name="Madern D."/>
            <person name="Eisen J.A."/>
            <person name="Darling A.E."/>
            <person name="Facciotti M.T."/>
        </authorList>
    </citation>
    <scope>NUCLEOTIDE SEQUENCE [LARGE SCALE GENOMIC DNA]</scope>
    <source>
        <strain evidence="3 4">JCM 13916</strain>
    </source>
</reference>
<dbReference type="AlphaFoldDB" id="M0PBK9"/>
<evidence type="ECO:0000256" key="1">
    <source>
        <dbReference type="SAM" id="MobiDB-lite"/>
    </source>
</evidence>
<organism evidence="3 4">
    <name type="scientific">Halorubrum distributum JCM 13916</name>
    <dbReference type="NCBI Taxonomy" id="1230455"/>
    <lineage>
        <taxon>Archaea</taxon>
        <taxon>Methanobacteriati</taxon>
        <taxon>Methanobacteriota</taxon>
        <taxon>Stenosarchaea group</taxon>
        <taxon>Halobacteria</taxon>
        <taxon>Halobacteriales</taxon>
        <taxon>Haloferacaceae</taxon>
        <taxon>Halorubrum</taxon>
        <taxon>Halorubrum distributum group</taxon>
    </lineage>
</organism>